<evidence type="ECO:0000256" key="1">
    <source>
        <dbReference type="SAM" id="Coils"/>
    </source>
</evidence>
<feature type="coiled-coil region" evidence="1">
    <location>
        <begin position="146"/>
        <end position="173"/>
    </location>
</feature>
<keyword evidence="3" id="KW-1185">Reference proteome</keyword>
<reference evidence="2 3" key="1">
    <citation type="submission" date="2016-11" db="EMBL/GenBank/DDBJ databases">
        <title>The macronuclear genome of Stentor coeruleus: a giant cell with tiny introns.</title>
        <authorList>
            <person name="Slabodnick M."/>
            <person name="Ruby J.G."/>
            <person name="Reiff S.B."/>
            <person name="Swart E.C."/>
            <person name="Gosai S."/>
            <person name="Prabakaran S."/>
            <person name="Witkowska E."/>
            <person name="Larue G.E."/>
            <person name="Fisher S."/>
            <person name="Freeman R.M."/>
            <person name="Gunawardena J."/>
            <person name="Chu W."/>
            <person name="Stover N.A."/>
            <person name="Gregory B.D."/>
            <person name="Nowacki M."/>
            <person name="Derisi J."/>
            <person name="Roy S.W."/>
            <person name="Marshall W.F."/>
            <person name="Sood P."/>
        </authorList>
    </citation>
    <scope>NUCLEOTIDE SEQUENCE [LARGE SCALE GENOMIC DNA]</scope>
    <source>
        <strain evidence="2">WM001</strain>
    </source>
</reference>
<dbReference type="EMBL" id="MPUH01000037">
    <property type="protein sequence ID" value="OMJ93764.1"/>
    <property type="molecule type" value="Genomic_DNA"/>
</dbReference>
<evidence type="ECO:0000313" key="2">
    <source>
        <dbReference type="EMBL" id="OMJ93764.1"/>
    </source>
</evidence>
<gene>
    <name evidence="2" type="ORF">SteCoe_3208</name>
</gene>
<accession>A0A1R2CXM9</accession>
<comment type="caution">
    <text evidence="2">The sequence shown here is derived from an EMBL/GenBank/DDBJ whole genome shotgun (WGS) entry which is preliminary data.</text>
</comment>
<keyword evidence="1" id="KW-0175">Coiled coil</keyword>
<dbReference type="AlphaFoldDB" id="A0A1R2CXM9"/>
<evidence type="ECO:0000313" key="3">
    <source>
        <dbReference type="Proteomes" id="UP000187209"/>
    </source>
</evidence>
<name>A0A1R2CXM9_9CILI</name>
<organism evidence="2 3">
    <name type="scientific">Stentor coeruleus</name>
    <dbReference type="NCBI Taxonomy" id="5963"/>
    <lineage>
        <taxon>Eukaryota</taxon>
        <taxon>Sar</taxon>
        <taxon>Alveolata</taxon>
        <taxon>Ciliophora</taxon>
        <taxon>Postciliodesmatophora</taxon>
        <taxon>Heterotrichea</taxon>
        <taxon>Heterotrichida</taxon>
        <taxon>Stentoridae</taxon>
        <taxon>Stentor</taxon>
    </lineage>
</organism>
<sequence length="300" mass="35379">MSQIGLCDFTGCQNKATKKCTCGGRFKLCLNHESVHFVSCKNIIIPYDIQDDINLKYLELLNRTIKRHRKDIITKTQSMIEYIQKCSQTLLFNLKKYAKKGRDQIIENSPENEIKNFLKDIPKLYDNYKLYSRFEIITSMILSFNNQIGFKDIQDYEKEIDELKDKIFKLENDVAKGRGGQMKRSEKTEFEENFFESQPRLESSKNSIVKFENEQSELMDRRPPVARDSGSFRSQIIPESCETGNPTVVKVEIAVRAFKHIILIEKVWWLNYNYRNLMALQEVEDVRLSKDYKYIFVCNH</sequence>
<proteinExistence type="predicted"/>
<protein>
    <submittedName>
        <fullName evidence="2">Uncharacterized protein</fullName>
    </submittedName>
</protein>
<dbReference type="Proteomes" id="UP000187209">
    <property type="component" value="Unassembled WGS sequence"/>
</dbReference>